<dbReference type="EMBL" id="SNXR01000015">
    <property type="protein sequence ID" value="TDP58363.1"/>
    <property type="molecule type" value="Genomic_DNA"/>
</dbReference>
<proteinExistence type="predicted"/>
<dbReference type="Proteomes" id="UP000295260">
    <property type="component" value="Unassembled WGS sequence"/>
</dbReference>
<dbReference type="RefSeq" id="WP_133533627.1">
    <property type="nucleotide sequence ID" value="NZ_SNXR01000015.1"/>
</dbReference>
<accession>A0A4R6Q9G6</accession>
<evidence type="ECO:0000313" key="3">
    <source>
        <dbReference type="Proteomes" id="UP000295260"/>
    </source>
</evidence>
<organism evidence="2 3">
    <name type="scientific">Flavobacterium dankookense</name>
    <dbReference type="NCBI Taxonomy" id="706186"/>
    <lineage>
        <taxon>Bacteria</taxon>
        <taxon>Pseudomonadati</taxon>
        <taxon>Bacteroidota</taxon>
        <taxon>Flavobacteriia</taxon>
        <taxon>Flavobacteriales</taxon>
        <taxon>Flavobacteriaceae</taxon>
        <taxon>Flavobacterium</taxon>
    </lineage>
</organism>
<feature type="coiled-coil region" evidence="1">
    <location>
        <begin position="1012"/>
        <end position="1039"/>
    </location>
</feature>
<reference evidence="2 3" key="1">
    <citation type="submission" date="2019-03" db="EMBL/GenBank/DDBJ databases">
        <title>Genomic Encyclopedia of Archaeal and Bacterial Type Strains, Phase II (KMG-II): from individual species to whole genera.</title>
        <authorList>
            <person name="Goeker M."/>
        </authorList>
    </citation>
    <scope>NUCLEOTIDE SEQUENCE [LARGE SCALE GENOMIC DNA]</scope>
    <source>
        <strain evidence="2 3">DSM 25687</strain>
    </source>
</reference>
<name>A0A4R6Q9G6_9FLAO</name>
<protein>
    <submittedName>
        <fullName evidence="2">Uncharacterized protein</fullName>
    </submittedName>
</protein>
<dbReference type="OrthoDB" id="1430919at2"/>
<dbReference type="AlphaFoldDB" id="A0A4R6Q9G6"/>
<evidence type="ECO:0000313" key="2">
    <source>
        <dbReference type="EMBL" id="TDP58363.1"/>
    </source>
</evidence>
<evidence type="ECO:0000256" key="1">
    <source>
        <dbReference type="SAM" id="Coils"/>
    </source>
</evidence>
<gene>
    <name evidence="2" type="ORF">BC748_2406</name>
</gene>
<keyword evidence="3" id="KW-1185">Reference proteome</keyword>
<keyword evidence="1" id="KW-0175">Coiled coil</keyword>
<sequence length="1055" mass="109182">MRKLYYFFFIVVLHLNFCNTFGQVGIGTTNPSGSSILDITSPDKGLLIPRVGLLSVTDTATITAPALSLLVYNNGFAPNGFYYWNGTVWVPINSGVSSDWSLTGNNGTTPGTNFLGTINAVDIRIKTNNIDRWNISNANLGQLQSYSLGTTALPTYSFQTDQNTGMYSSGSDALDFTTGGTSRFRIPNANQVHALSRGTDDLPFYSFSADPNTGMYSSNPNILDFSTQGDSRFRITNTQVLAMNRGSENEPFYSFQQDINTNTGMFSSGENTLDFATWGESRLRIPDEYQILAMDRGTNNDPFYSFNADTNTGIFSSGNDALDFSTNGNARLRIPNANQIHALNLGTANAPFYSFGADTNTGIFSAGGDILNIATAGTEKVRVEADGDVGIGVTPNASAKMDITATDKGLLIPRVALTARNAAGPITAPATSLLVYNTATSGVAPNNVVPGFYYWNATSWTPFITVNSNDWTITGNAGTGAANFIGTTDAVALKLSTASTERIRVLANGQVVINNIAAPAATDRFSVYNTTTSDYAINGYSTSNGVGVFGSNTGNGLAVFGQNTGTGAGVYGTSTSATSAGVFGVGNVANGVGTYGTSNGLNGRGVFGNSSGGNGIGVLGQSSGVSGTGVFGEANQANRYGVWGLNNNATGIGVYGSSTGNNSNGVSGETTGTSGNGVLGTASGATAIGVRGINNNATGVGMSGSSTGATGIGVIGNSTGNTAAGVVGLASGTASDGVYGEGSGASGSGVFGTNTNTSGTGVFGSGNNGTALYLTNGSGGAFTGTNYGSVSFGTNTASGIGIAGAGNNVAISTLANGAGGAFTGLQWAITGISTITDVANDATDRAVLTGNYTSGGSTLDNVYVGARVGGVNYKILGTGGGSVSTTMKTSQGERIMFAPEATENWFFDMGEVQLVNGKATVQLDPLFTETISDSKPFKVFVQGAENTLGSIKITRNQTEKSFLLEDLGGNSNGIVQFSIYAIWKGKEDIRMPELKEKSILKPTEIETQVVTKNNFENQKQVLNKQSKEYQTNNNSMQKNIEPLKEFEIKKTEFQE</sequence>
<comment type="caution">
    <text evidence="2">The sequence shown here is derived from an EMBL/GenBank/DDBJ whole genome shotgun (WGS) entry which is preliminary data.</text>
</comment>